<evidence type="ECO:0000313" key="1">
    <source>
        <dbReference type="EMBL" id="KAI8526635.1"/>
    </source>
</evidence>
<keyword evidence="2" id="KW-1185">Reference proteome</keyword>
<reference evidence="1" key="1">
    <citation type="submission" date="2022-02" db="EMBL/GenBank/DDBJ databases">
        <title>Plant Genome Project.</title>
        <authorList>
            <person name="Zhang R.-G."/>
        </authorList>
    </citation>
    <scope>NUCLEOTIDE SEQUENCE</scope>
    <source>
        <strain evidence="1">AT1</strain>
    </source>
</reference>
<organism evidence="1 2">
    <name type="scientific">Rhododendron molle</name>
    <name type="common">Chinese azalea</name>
    <name type="synonym">Azalea mollis</name>
    <dbReference type="NCBI Taxonomy" id="49168"/>
    <lineage>
        <taxon>Eukaryota</taxon>
        <taxon>Viridiplantae</taxon>
        <taxon>Streptophyta</taxon>
        <taxon>Embryophyta</taxon>
        <taxon>Tracheophyta</taxon>
        <taxon>Spermatophyta</taxon>
        <taxon>Magnoliopsida</taxon>
        <taxon>eudicotyledons</taxon>
        <taxon>Gunneridae</taxon>
        <taxon>Pentapetalae</taxon>
        <taxon>asterids</taxon>
        <taxon>Ericales</taxon>
        <taxon>Ericaceae</taxon>
        <taxon>Ericoideae</taxon>
        <taxon>Rhodoreae</taxon>
        <taxon>Rhododendron</taxon>
    </lineage>
</organism>
<dbReference type="Proteomes" id="UP001062846">
    <property type="component" value="Chromosome 12"/>
</dbReference>
<name>A0ACC0LDI8_RHOML</name>
<comment type="caution">
    <text evidence="1">The sequence shown here is derived from an EMBL/GenBank/DDBJ whole genome shotgun (WGS) entry which is preliminary data.</text>
</comment>
<protein>
    <submittedName>
        <fullName evidence="1">Uncharacterized protein</fullName>
    </submittedName>
</protein>
<dbReference type="EMBL" id="CM046399">
    <property type="protein sequence ID" value="KAI8526635.1"/>
    <property type="molecule type" value="Genomic_DNA"/>
</dbReference>
<sequence>MKAWEAAKKRADSLFGTTHVAHEEDDDNKDNENADRGHDKGDIYNADRVLANGNYYTGHWSDDFPHGLGKYLWTDGCMCIGEWYGGKTMGKRKVQLAFCGHLGRRIQEQLHGRKRHVHGIQWRDV</sequence>
<evidence type="ECO:0000313" key="2">
    <source>
        <dbReference type="Proteomes" id="UP001062846"/>
    </source>
</evidence>
<proteinExistence type="predicted"/>
<gene>
    <name evidence="1" type="ORF">RHMOL_Rhmol12G0011000</name>
</gene>
<accession>A0ACC0LDI8</accession>